<keyword evidence="1" id="KW-1133">Transmembrane helix</keyword>
<sequence length="202" mass="21413">MDRGPLTPAQQELVRRAERRSVIVTGTIFAVLMVGTLVAHYGIPGRWTTPDGSTPWYAVLLTLVTTAGLMAVLVPLTRSRLGSPGPRRDLVASGDLRDIVGTARDLGVGRRLDDRRRPVGRALVALTGRWTALCAGTLVLTIALAVLEEILPPRTRITAVVVVGVLGLLVLGSLGVLVWSALARRHGSAQGLGPTGRPLRTS</sequence>
<organism evidence="2 3">
    <name type="scientific">Lapillicoccus jejuensis</name>
    <dbReference type="NCBI Taxonomy" id="402171"/>
    <lineage>
        <taxon>Bacteria</taxon>
        <taxon>Bacillati</taxon>
        <taxon>Actinomycetota</taxon>
        <taxon>Actinomycetes</taxon>
        <taxon>Micrococcales</taxon>
        <taxon>Intrasporangiaceae</taxon>
        <taxon>Lapillicoccus</taxon>
    </lineage>
</organism>
<dbReference type="EMBL" id="VFMN01000001">
    <property type="protein sequence ID" value="TQJ09344.1"/>
    <property type="molecule type" value="Genomic_DNA"/>
</dbReference>
<protein>
    <submittedName>
        <fullName evidence="2">Uncharacterized protein</fullName>
    </submittedName>
</protein>
<proteinExistence type="predicted"/>
<dbReference type="AlphaFoldDB" id="A0A542E290"/>
<keyword evidence="1" id="KW-0812">Transmembrane</keyword>
<feature type="transmembrane region" description="Helical" evidence="1">
    <location>
        <begin position="21"/>
        <end position="43"/>
    </location>
</feature>
<accession>A0A542E290</accession>
<evidence type="ECO:0000313" key="2">
    <source>
        <dbReference type="EMBL" id="TQJ09344.1"/>
    </source>
</evidence>
<comment type="caution">
    <text evidence="2">The sequence shown here is derived from an EMBL/GenBank/DDBJ whole genome shotgun (WGS) entry which is preliminary data.</text>
</comment>
<feature type="transmembrane region" description="Helical" evidence="1">
    <location>
        <begin position="122"/>
        <end position="147"/>
    </location>
</feature>
<name>A0A542E290_9MICO</name>
<keyword evidence="3" id="KW-1185">Reference proteome</keyword>
<reference evidence="2 3" key="1">
    <citation type="submission" date="2019-06" db="EMBL/GenBank/DDBJ databases">
        <title>Sequencing the genomes of 1000 actinobacteria strains.</title>
        <authorList>
            <person name="Klenk H.-P."/>
        </authorList>
    </citation>
    <scope>NUCLEOTIDE SEQUENCE [LARGE SCALE GENOMIC DNA]</scope>
    <source>
        <strain evidence="2 3">DSM 18607</strain>
    </source>
</reference>
<gene>
    <name evidence="2" type="ORF">FB458_2454</name>
</gene>
<evidence type="ECO:0000313" key="3">
    <source>
        <dbReference type="Proteomes" id="UP000317893"/>
    </source>
</evidence>
<dbReference type="Proteomes" id="UP000317893">
    <property type="component" value="Unassembled WGS sequence"/>
</dbReference>
<feature type="transmembrane region" description="Helical" evidence="1">
    <location>
        <begin position="55"/>
        <end position="77"/>
    </location>
</feature>
<evidence type="ECO:0000256" key="1">
    <source>
        <dbReference type="SAM" id="Phobius"/>
    </source>
</evidence>
<feature type="transmembrane region" description="Helical" evidence="1">
    <location>
        <begin position="159"/>
        <end position="182"/>
    </location>
</feature>
<keyword evidence="1" id="KW-0472">Membrane</keyword>